<dbReference type="GO" id="GO:0016783">
    <property type="term" value="F:sulfurtransferase activity"/>
    <property type="evidence" value="ECO:0007669"/>
    <property type="project" value="TreeGrafter"/>
</dbReference>
<dbReference type="Pfam" id="PF10288">
    <property type="entry name" value="CTU2"/>
    <property type="match status" value="1"/>
</dbReference>
<dbReference type="UniPathway" id="UPA00988"/>
<dbReference type="HAMAP" id="MF_03054">
    <property type="entry name" value="CTU2"/>
    <property type="match status" value="1"/>
</dbReference>
<keyword evidence="2 3" id="KW-0819">tRNA processing</keyword>
<dbReference type="GO" id="GO:0002143">
    <property type="term" value="P:tRNA wobble position uridine thiolation"/>
    <property type="evidence" value="ECO:0007669"/>
    <property type="project" value="TreeGrafter"/>
</dbReference>
<dbReference type="EMBL" id="AMKT01000027">
    <property type="protein sequence ID" value="OXG25613.1"/>
    <property type="molecule type" value="Genomic_DNA"/>
</dbReference>
<dbReference type="GO" id="GO:0005829">
    <property type="term" value="C:cytosol"/>
    <property type="evidence" value="ECO:0007669"/>
    <property type="project" value="TreeGrafter"/>
</dbReference>
<reference evidence="5 6" key="1">
    <citation type="submission" date="2017-06" db="EMBL/GenBank/DDBJ databases">
        <title>Global population genomics of the pathogenic fungus Cryptococcus neoformans var. grubii.</title>
        <authorList>
            <person name="Cuomo C."/>
            <person name="Litvintseva A."/>
            <person name="Chen Y."/>
            <person name="Young S."/>
            <person name="Zeng Q."/>
            <person name="Chapman S."/>
            <person name="Gujja S."/>
            <person name="Saif S."/>
            <person name="Birren B."/>
        </authorList>
    </citation>
    <scope>NUCLEOTIDE SEQUENCE [LARGE SCALE GENOMIC DNA]</scope>
    <source>
        <strain evidence="5 6">Tu259-1</strain>
    </source>
</reference>
<dbReference type="InterPro" id="IPR014729">
    <property type="entry name" value="Rossmann-like_a/b/a_fold"/>
</dbReference>
<feature type="compositionally biased region" description="Low complexity" evidence="4">
    <location>
        <begin position="69"/>
        <end position="79"/>
    </location>
</feature>
<dbReference type="OrthoDB" id="25129at2759"/>
<evidence type="ECO:0000256" key="4">
    <source>
        <dbReference type="SAM" id="MobiDB-lite"/>
    </source>
</evidence>
<comment type="subcellular location">
    <subcellularLocation>
        <location evidence="3">Cytoplasm</location>
    </subcellularLocation>
</comment>
<evidence type="ECO:0000256" key="1">
    <source>
        <dbReference type="ARBA" id="ARBA00022490"/>
    </source>
</evidence>
<dbReference type="GO" id="GO:0016779">
    <property type="term" value="F:nucleotidyltransferase activity"/>
    <property type="evidence" value="ECO:0007669"/>
    <property type="project" value="UniProtKB-UniRule"/>
</dbReference>
<gene>
    <name evidence="3" type="primary">NCS2</name>
    <name evidence="3" type="synonym">CTU2</name>
    <name evidence="5" type="ORF">C361_01572</name>
</gene>
<accession>A0A854QIB4</accession>
<dbReference type="GO" id="GO:0000049">
    <property type="term" value="F:tRNA binding"/>
    <property type="evidence" value="ECO:0007669"/>
    <property type="project" value="InterPro"/>
</dbReference>
<feature type="region of interest" description="Disordered" evidence="4">
    <location>
        <begin position="1"/>
        <end position="20"/>
    </location>
</feature>
<feature type="region of interest" description="Disordered" evidence="4">
    <location>
        <begin position="64"/>
        <end position="86"/>
    </location>
</feature>
<keyword evidence="1 3" id="KW-0963">Cytoplasm</keyword>
<dbReference type="Proteomes" id="UP000199727">
    <property type="component" value="Unassembled WGS sequence"/>
</dbReference>
<comment type="caution">
    <text evidence="5">The sequence shown here is derived from an EMBL/GenBank/DDBJ whole genome shotgun (WGS) entry which is preliminary data.</text>
</comment>
<dbReference type="GO" id="GO:0032447">
    <property type="term" value="P:protein urmylation"/>
    <property type="evidence" value="ECO:0007669"/>
    <property type="project" value="UniProtKB-UniRule"/>
</dbReference>
<dbReference type="InterPro" id="IPR019407">
    <property type="entry name" value="CTU2"/>
</dbReference>
<evidence type="ECO:0000256" key="2">
    <source>
        <dbReference type="ARBA" id="ARBA00022694"/>
    </source>
</evidence>
<dbReference type="Gene3D" id="3.40.50.620">
    <property type="entry name" value="HUPs"/>
    <property type="match status" value="1"/>
</dbReference>
<sequence>MSCGDNDTQEQEQLMPRRRQVRRVDKSICQKCRQTKSMYIIRNVTFCKTCFEAAVFSRFTKSLHPPLKSPASSRSAASSGYRPPTQPGSALIALSTGCGSTTLLDLLLTRRYIGKGDDRVVDKTKGEKEPVWRKGWVCYVDFSGVIGEVERRDEGQGQREGSRMEEVKKWVEGRENGLGWVGLRAEDVFDKGLRNRLRAVAGMPVQDDKEETAAHCAVDLKDDALPLLSLSSPSSSSSSPTTPLTHLRNLLTSLPPSSRPQLLSHILSSLLTTVAHTLPHISHVLMGETSTRQAERLISGTALGRGWQLPLELAAVRAEPALPSLGHLISSAEAEAEAEVEAKAEGEKREIIGFTWLKPMSDLTAKEAAIYCHLRSLSSFTYNARHWDSAGPPPAAGKMKGGVKSLEMLTENFIAGLGASHPATVSTINRTGGKLVFPGKEEDRPYCPVCQMPVDPSALEWKSRTALTFLATKTEPTAINKQQQPQHDEIETLAPLLCYSCLTTLTPPTIVSKAKAKAQTAGLNVNGDEPVLLPVWVNEGVKRRQVGRGKMKDEIKEFLIEE</sequence>
<evidence type="ECO:0000313" key="5">
    <source>
        <dbReference type="EMBL" id="OXG25613.1"/>
    </source>
</evidence>
<comment type="function">
    <text evidence="3">Plays a central role in 2-thiolation of mcm(5)S(2)U at tRNA wobble positions of tRNA(Lys), tRNA(Glu) and tRNA(Gln). May act by forming a heterodimer with NCS6 that ligates sulfur from thiocarboxylated URM1 onto the uridine of tRNAs at wobble position. Prior mcm(5) tRNA modification by the elongator complex is required for 2-thiolation. May also be involved in protein urmylation.</text>
</comment>
<comment type="pathway">
    <text evidence="3">tRNA modification; 5-methoxycarbonylmethyl-2-thiouridine-tRNA biosynthesis.</text>
</comment>
<name>A0A854QIB4_CRYNE</name>
<comment type="similarity">
    <text evidence="3">Belongs to the CTU2/NCS2 family.</text>
</comment>
<dbReference type="PANTHER" id="PTHR20882">
    <property type="entry name" value="CYTOPLASMIC TRNA 2-THIOLATION PROTEIN 2"/>
    <property type="match status" value="1"/>
</dbReference>
<organism evidence="5 6">
    <name type="scientific">Cryptococcus neoformans Tu259-1</name>
    <dbReference type="NCBI Taxonomy" id="1230072"/>
    <lineage>
        <taxon>Eukaryota</taxon>
        <taxon>Fungi</taxon>
        <taxon>Dikarya</taxon>
        <taxon>Basidiomycota</taxon>
        <taxon>Agaricomycotina</taxon>
        <taxon>Tremellomycetes</taxon>
        <taxon>Tremellales</taxon>
        <taxon>Cryptococcaceae</taxon>
        <taxon>Cryptococcus</taxon>
        <taxon>Cryptococcus neoformans species complex</taxon>
    </lineage>
</organism>
<evidence type="ECO:0000256" key="3">
    <source>
        <dbReference type="HAMAP-Rule" id="MF_03054"/>
    </source>
</evidence>
<protein>
    <recommendedName>
        <fullName evidence="3">Cytoplasmic tRNA 2-thiolation protein 2</fullName>
    </recommendedName>
</protein>
<evidence type="ECO:0000313" key="6">
    <source>
        <dbReference type="Proteomes" id="UP000199727"/>
    </source>
</evidence>
<dbReference type="AlphaFoldDB" id="A0A854QIB4"/>
<dbReference type="PANTHER" id="PTHR20882:SF14">
    <property type="entry name" value="CYTOPLASMIC TRNA 2-THIOLATION PROTEIN 2"/>
    <property type="match status" value="1"/>
</dbReference>
<proteinExistence type="inferred from homology"/>